<keyword evidence="5" id="KW-1185">Reference proteome</keyword>
<feature type="region of interest" description="Disordered" evidence="1">
    <location>
        <begin position="164"/>
        <end position="187"/>
    </location>
</feature>
<protein>
    <submittedName>
        <fullName evidence="4">DNA-binding PadR family transcriptional regulator</fullName>
    </submittedName>
</protein>
<dbReference type="InterPro" id="IPR036388">
    <property type="entry name" value="WH-like_DNA-bd_sf"/>
</dbReference>
<dbReference type="InterPro" id="IPR005149">
    <property type="entry name" value="Tscrpt_reg_PadR_N"/>
</dbReference>
<evidence type="ECO:0000256" key="1">
    <source>
        <dbReference type="SAM" id="MobiDB-lite"/>
    </source>
</evidence>
<dbReference type="Gene3D" id="1.10.10.10">
    <property type="entry name" value="Winged helix-like DNA-binding domain superfamily/Winged helix DNA-binding domain"/>
    <property type="match status" value="1"/>
</dbReference>
<keyword evidence="4" id="KW-0238">DNA-binding</keyword>
<comment type="caution">
    <text evidence="4">The sequence shown here is derived from an EMBL/GenBank/DDBJ whole genome shotgun (WGS) entry which is preliminary data.</text>
</comment>
<organism evidence="4 5">
    <name type="scientific">Nocardioides panzhihuensis</name>
    <dbReference type="NCBI Taxonomy" id="860243"/>
    <lineage>
        <taxon>Bacteria</taxon>
        <taxon>Bacillati</taxon>
        <taxon>Actinomycetota</taxon>
        <taxon>Actinomycetes</taxon>
        <taxon>Propionibacteriales</taxon>
        <taxon>Nocardioidaceae</taxon>
        <taxon>Nocardioides</taxon>
    </lineage>
</organism>
<evidence type="ECO:0000313" key="5">
    <source>
        <dbReference type="Proteomes" id="UP000564496"/>
    </source>
</evidence>
<evidence type="ECO:0000259" key="3">
    <source>
        <dbReference type="Pfam" id="PF10400"/>
    </source>
</evidence>
<dbReference type="SUPFAM" id="SSF46785">
    <property type="entry name" value="Winged helix' DNA-binding domain"/>
    <property type="match status" value="1"/>
</dbReference>
<gene>
    <name evidence="4" type="ORF">BJ988_005150</name>
</gene>
<accession>A0A7Z0DS73</accession>
<dbReference type="AlphaFoldDB" id="A0A7Z0DS73"/>
<feature type="domain" description="Transcription regulator PadR N-terminal" evidence="2">
    <location>
        <begin position="6"/>
        <end position="73"/>
    </location>
</feature>
<reference evidence="4 5" key="1">
    <citation type="submission" date="2020-07" db="EMBL/GenBank/DDBJ databases">
        <title>Sequencing the genomes of 1000 actinobacteria strains.</title>
        <authorList>
            <person name="Klenk H.-P."/>
        </authorList>
    </citation>
    <scope>NUCLEOTIDE SEQUENCE [LARGE SCALE GENOMIC DNA]</scope>
    <source>
        <strain evidence="4 5">DSM 26487</strain>
    </source>
</reference>
<feature type="domain" description="Transcription regulator PadR C-terminal" evidence="3">
    <location>
        <begin position="88"/>
        <end position="163"/>
    </location>
</feature>
<evidence type="ECO:0000259" key="2">
    <source>
        <dbReference type="Pfam" id="PF03551"/>
    </source>
</evidence>
<dbReference type="Proteomes" id="UP000564496">
    <property type="component" value="Unassembled WGS sequence"/>
</dbReference>
<proteinExistence type="predicted"/>
<dbReference type="InterPro" id="IPR036390">
    <property type="entry name" value="WH_DNA-bd_sf"/>
</dbReference>
<dbReference type="EMBL" id="JACBZR010000001">
    <property type="protein sequence ID" value="NYI80502.1"/>
    <property type="molecule type" value="Genomic_DNA"/>
</dbReference>
<dbReference type="Pfam" id="PF03551">
    <property type="entry name" value="PadR"/>
    <property type="match status" value="1"/>
</dbReference>
<sequence>MKHALLALLEKPRYGYELRAEFEQRTGASWPLNVGQVYTTLSRLERDGLVEAGGTDAEGRSLYQLTEAGKVEVKGWFDSPVERTQPQRDELAIKLAVAVAVPSVDVGKVVQQQRNATMQALQGYRRQARSGAGDDLAGGLVLDRLVFAAEAEIRWLDHCESRLRRAATTSTAPEPADPTESTDGGTR</sequence>
<evidence type="ECO:0000313" key="4">
    <source>
        <dbReference type="EMBL" id="NYI80502.1"/>
    </source>
</evidence>
<dbReference type="Pfam" id="PF10400">
    <property type="entry name" value="Vir_act_alpha_C"/>
    <property type="match status" value="1"/>
</dbReference>
<dbReference type="GO" id="GO:0003677">
    <property type="term" value="F:DNA binding"/>
    <property type="evidence" value="ECO:0007669"/>
    <property type="project" value="UniProtKB-KW"/>
</dbReference>
<name>A0A7Z0DS73_9ACTN</name>
<dbReference type="PANTHER" id="PTHR43252">
    <property type="entry name" value="TRANSCRIPTIONAL REGULATOR YQJI"/>
    <property type="match status" value="1"/>
</dbReference>
<dbReference type="InterPro" id="IPR018309">
    <property type="entry name" value="Tscrpt_reg_PadR_C"/>
</dbReference>
<dbReference type="PANTHER" id="PTHR43252:SF6">
    <property type="entry name" value="NEGATIVE TRANSCRIPTION REGULATOR PADR"/>
    <property type="match status" value="1"/>
</dbReference>